<feature type="coiled-coil region" evidence="1">
    <location>
        <begin position="435"/>
        <end position="497"/>
    </location>
</feature>
<keyword evidence="2" id="KW-0812">Transmembrane</keyword>
<reference evidence="3 4" key="1">
    <citation type="journal article" date="2024" name="Insects">
        <title>An Improved Chromosome-Level Genome Assembly of the Firefly Pyrocoelia pectoralis.</title>
        <authorList>
            <person name="Fu X."/>
            <person name="Meyer-Rochow V.B."/>
            <person name="Ballantyne L."/>
            <person name="Zhu X."/>
        </authorList>
    </citation>
    <scope>NUCLEOTIDE SEQUENCE [LARGE SCALE GENOMIC DNA]</scope>
    <source>
        <strain evidence="3">XCY_ONT2</strain>
    </source>
</reference>
<feature type="transmembrane region" description="Helical" evidence="2">
    <location>
        <begin position="843"/>
        <end position="865"/>
    </location>
</feature>
<sequence length="883" mass="102186">METENSGDHIKEAITNVYMNCDISNNNSVSVSKLLNFISSSDSGNVFEFSQLETMLDPDGIDPCVTCEEFVVTVGEWTRNNVTNLRSELVQTLSSVTKDEVCHNTSGSVTYDQEYVRKLEMKYQMAVKQLEDLKEQLMAAEEQNDLLQNENDGILQKFSRSAALNKIDEELTDGVECVAELKSFYEKEMFKLKKSVTTYEKEITTLNNSITNHIEEKKTLEDKMKTFDKKIKDQIKLLYKLDVELNNKEQSILSLSESNSQLQSKLNKQDEYMAQYCEIINILKDEKKTLAESIHEYVMECSYTKQLKHAPRTSLTSLVQSPMSSKILSDVFKFNSPNLLFNLQNPVSPNLDSPLVNKINNNDIEIVSPLSEINDSVFISPKFRQEDYIENEEENMETSIVNDVCLENSLKALCNGRRRDSLSDEIFVADEEFHRNECLQLLAKQKLDIEELEEETEHLNANIKQLSEHLDNDQKRIEELTSAQEEQEKSNTTLLNQLEESRKFIDALILEKEQLLVKLAEPTVSQDSNKNFSKQNNFSKMEVKLERRDEKIEELYKLLKFEKVNYEKILSEKYHLKEELKLMTSDYNNLMTEKFTLNTKCVKLEREFENRLKQARACILIVKAKHIQLTESVRDLLTNFKFTLDNLPIEILKFNCECIRSKMTADVLVVSALENSELEQLSDQISSDEMLRVNENMEECNMNSELYAKLANAFNSDLKTIDDRLQLQEKSQYDAQQVLFGMFDNVKLLLKTVEPHLSFNSKSFCEQELENVKEDCSNAIKVVTQYGKLLHEQSQLKFLGAFITRSHYLERSYEHELNQNKKLNAHKNDNKKNSSVCYKIGTYFLMFLSIVFILLVYVTNSGVLVDIINSIHVKKSYCHPPPT</sequence>
<feature type="coiled-coil region" evidence="1">
    <location>
        <begin position="203"/>
        <end position="265"/>
    </location>
</feature>
<evidence type="ECO:0000256" key="1">
    <source>
        <dbReference type="SAM" id="Coils"/>
    </source>
</evidence>
<keyword evidence="1" id="KW-0175">Coiled coil</keyword>
<feature type="coiled-coil region" evidence="1">
    <location>
        <begin position="116"/>
        <end position="157"/>
    </location>
</feature>
<comment type="caution">
    <text evidence="3">The sequence shown here is derived from an EMBL/GenBank/DDBJ whole genome shotgun (WGS) entry which is preliminary data.</text>
</comment>
<protein>
    <submittedName>
        <fullName evidence="3">Uncharacterized protein</fullName>
    </submittedName>
</protein>
<accession>A0AAN7V7D7</accession>
<keyword evidence="4" id="KW-1185">Reference proteome</keyword>
<dbReference type="Proteomes" id="UP001329430">
    <property type="component" value="Chromosome 8"/>
</dbReference>
<dbReference type="EMBL" id="JAVRBK010000008">
    <property type="protein sequence ID" value="KAK5639856.1"/>
    <property type="molecule type" value="Genomic_DNA"/>
</dbReference>
<evidence type="ECO:0000256" key="2">
    <source>
        <dbReference type="SAM" id="Phobius"/>
    </source>
</evidence>
<evidence type="ECO:0000313" key="4">
    <source>
        <dbReference type="Proteomes" id="UP001329430"/>
    </source>
</evidence>
<proteinExistence type="predicted"/>
<organism evidence="3 4">
    <name type="scientific">Pyrocoelia pectoralis</name>
    <dbReference type="NCBI Taxonomy" id="417401"/>
    <lineage>
        <taxon>Eukaryota</taxon>
        <taxon>Metazoa</taxon>
        <taxon>Ecdysozoa</taxon>
        <taxon>Arthropoda</taxon>
        <taxon>Hexapoda</taxon>
        <taxon>Insecta</taxon>
        <taxon>Pterygota</taxon>
        <taxon>Neoptera</taxon>
        <taxon>Endopterygota</taxon>
        <taxon>Coleoptera</taxon>
        <taxon>Polyphaga</taxon>
        <taxon>Elateriformia</taxon>
        <taxon>Elateroidea</taxon>
        <taxon>Lampyridae</taxon>
        <taxon>Lampyrinae</taxon>
        <taxon>Pyrocoelia</taxon>
    </lineage>
</organism>
<gene>
    <name evidence="3" type="ORF">RI129_010667</name>
</gene>
<name>A0AAN7V7D7_9COLE</name>
<dbReference type="AlphaFoldDB" id="A0AAN7V7D7"/>
<evidence type="ECO:0000313" key="3">
    <source>
        <dbReference type="EMBL" id="KAK5639856.1"/>
    </source>
</evidence>
<keyword evidence="2" id="KW-0472">Membrane</keyword>
<keyword evidence="2" id="KW-1133">Transmembrane helix</keyword>